<protein>
    <recommendedName>
        <fullName evidence="3">DUF302 domain-containing protein</fullName>
    </recommendedName>
</protein>
<dbReference type="Proteomes" id="UP001303946">
    <property type="component" value="Chromosome"/>
</dbReference>
<evidence type="ECO:0008006" key="3">
    <source>
        <dbReference type="Google" id="ProtNLM"/>
    </source>
</evidence>
<evidence type="ECO:0000313" key="1">
    <source>
        <dbReference type="EMBL" id="WOB07252.1"/>
    </source>
</evidence>
<evidence type="ECO:0000313" key="2">
    <source>
        <dbReference type="Proteomes" id="UP001303946"/>
    </source>
</evidence>
<reference evidence="1 2" key="1">
    <citation type="submission" date="2023-10" db="EMBL/GenBank/DDBJ databases">
        <title>Bacteria for the degradation of biodegradable plastic PBAT(Polybutylene adipate terephthalate).</title>
        <authorList>
            <person name="Weon H.-Y."/>
            <person name="Yeon J."/>
        </authorList>
    </citation>
    <scope>NUCLEOTIDE SEQUENCE [LARGE SCALE GENOMIC DNA]</scope>
    <source>
        <strain evidence="1 2">SBD 7-3</strain>
    </source>
</reference>
<gene>
    <name evidence="1" type="ORF">RXV79_20320</name>
</gene>
<dbReference type="RefSeq" id="WP_316699924.1">
    <property type="nucleotide sequence ID" value="NZ_CP136336.1"/>
</dbReference>
<name>A0ABZ0CQK0_9BURK</name>
<accession>A0ABZ0CQK0</accession>
<organism evidence="1 2">
    <name type="scientific">Piscinibacter gummiphilus</name>
    <dbReference type="NCBI Taxonomy" id="946333"/>
    <lineage>
        <taxon>Bacteria</taxon>
        <taxon>Pseudomonadati</taxon>
        <taxon>Pseudomonadota</taxon>
        <taxon>Betaproteobacteria</taxon>
        <taxon>Burkholderiales</taxon>
        <taxon>Sphaerotilaceae</taxon>
        <taxon>Piscinibacter</taxon>
    </lineage>
</organism>
<dbReference type="EMBL" id="CP136336">
    <property type="protein sequence ID" value="WOB07252.1"/>
    <property type="molecule type" value="Genomic_DNA"/>
</dbReference>
<keyword evidence="2" id="KW-1185">Reference proteome</keyword>
<sequence>MTKTGLATLLATSLCLTACDKPLEERGCTDEDVQVLARKLLVMQFNEFAKPMTSGERLMQSYGQSSSTQPILNSIKASALKPDSVQLSEVKALFEPKTPTAERPVGLREASYLYGCSAKARVELPAASAERIAKMPVLAKVTQLDGQALTLDVLYTTEREGDRRMQVGVAMTHPMLKTLLAVALRNEREPSAEEKAEAASAP</sequence>
<proteinExistence type="predicted"/>